<proteinExistence type="predicted"/>
<gene>
    <name evidence="3" type="primary">TYR1_1</name>
    <name evidence="3" type="ORF">H4R34_005686</name>
</gene>
<dbReference type="Proteomes" id="UP001151582">
    <property type="component" value="Unassembled WGS sequence"/>
</dbReference>
<name>A0A9W8EAH9_9FUNG</name>
<evidence type="ECO:0000256" key="1">
    <source>
        <dbReference type="ARBA" id="ARBA00023002"/>
    </source>
</evidence>
<accession>A0A9W8EAH9</accession>
<dbReference type="OrthoDB" id="5399569at2759"/>
<dbReference type="InterPro" id="IPR028939">
    <property type="entry name" value="P5C_Rdtase_cat_N"/>
</dbReference>
<evidence type="ECO:0000313" key="4">
    <source>
        <dbReference type="Proteomes" id="UP001151582"/>
    </source>
</evidence>
<dbReference type="GO" id="GO:0006571">
    <property type="term" value="P:tyrosine biosynthetic process"/>
    <property type="evidence" value="ECO:0007669"/>
    <property type="project" value="InterPro"/>
</dbReference>
<comment type="caution">
    <text evidence="3">The sequence shown here is derived from an EMBL/GenBank/DDBJ whole genome shotgun (WGS) entry which is preliminary data.</text>
</comment>
<keyword evidence="4" id="KW-1185">Reference proteome</keyword>
<organism evidence="3 4">
    <name type="scientific">Dimargaris verticillata</name>
    <dbReference type="NCBI Taxonomy" id="2761393"/>
    <lineage>
        <taxon>Eukaryota</taxon>
        <taxon>Fungi</taxon>
        <taxon>Fungi incertae sedis</taxon>
        <taxon>Zoopagomycota</taxon>
        <taxon>Kickxellomycotina</taxon>
        <taxon>Dimargaritomycetes</taxon>
        <taxon>Dimargaritales</taxon>
        <taxon>Dimargaritaceae</taxon>
        <taxon>Dimargaris</taxon>
    </lineage>
</organism>
<dbReference type="InterPro" id="IPR036291">
    <property type="entry name" value="NAD(P)-bd_dom_sf"/>
</dbReference>
<dbReference type="InterPro" id="IPR050812">
    <property type="entry name" value="Preph/Arog_dehydrog"/>
</dbReference>
<evidence type="ECO:0000259" key="2">
    <source>
        <dbReference type="PROSITE" id="PS51176"/>
    </source>
</evidence>
<dbReference type="EC" id="1.3.1.13" evidence="3"/>
<dbReference type="GO" id="GO:0004665">
    <property type="term" value="F:prephenate dehydrogenase (NADP+) activity"/>
    <property type="evidence" value="ECO:0007669"/>
    <property type="project" value="UniProtKB-EC"/>
</dbReference>
<sequence>MQPDKSTFEIGIIGAGDMGLLYAQRFRKAGWKRINICDIPARYQELREQLADQDYQVLPDGYAVSRRSDYIIYSVEAGNIDSAVAQYGRATKVGAIVGGQTSVKAPEIAAFERHLPADVHIVTLHSLHGPNIDTPGQPLVRFTLPLIGGALQNTARDVVIRHRCDDQRFESAKAVLNSLKSNMVHLSYTEHDR</sequence>
<dbReference type="AlphaFoldDB" id="A0A9W8EAH9"/>
<keyword evidence="1 3" id="KW-0560">Oxidoreductase</keyword>
<dbReference type="SUPFAM" id="SSF51735">
    <property type="entry name" value="NAD(P)-binding Rossmann-fold domains"/>
    <property type="match status" value="1"/>
</dbReference>
<dbReference type="InterPro" id="IPR003099">
    <property type="entry name" value="Prephen_DH"/>
</dbReference>
<dbReference type="GO" id="GO:0070403">
    <property type="term" value="F:NAD+ binding"/>
    <property type="evidence" value="ECO:0007669"/>
    <property type="project" value="TreeGrafter"/>
</dbReference>
<dbReference type="Pfam" id="PF03807">
    <property type="entry name" value="F420_oxidored"/>
    <property type="match status" value="1"/>
</dbReference>
<reference evidence="3" key="1">
    <citation type="submission" date="2022-07" db="EMBL/GenBank/DDBJ databases">
        <title>Phylogenomic reconstructions and comparative analyses of Kickxellomycotina fungi.</title>
        <authorList>
            <person name="Reynolds N.K."/>
            <person name="Stajich J.E."/>
            <person name="Barry K."/>
            <person name="Grigoriev I.V."/>
            <person name="Crous P."/>
            <person name="Smith M.E."/>
        </authorList>
    </citation>
    <scope>NUCLEOTIDE SEQUENCE</scope>
    <source>
        <strain evidence="3">RSA 567</strain>
    </source>
</reference>
<dbReference type="PANTHER" id="PTHR21363">
    <property type="entry name" value="PREPHENATE DEHYDROGENASE"/>
    <property type="match status" value="1"/>
</dbReference>
<evidence type="ECO:0000313" key="3">
    <source>
        <dbReference type="EMBL" id="KAJ1971605.1"/>
    </source>
</evidence>
<dbReference type="EMBL" id="JANBQB010001314">
    <property type="protein sequence ID" value="KAJ1971605.1"/>
    <property type="molecule type" value="Genomic_DNA"/>
</dbReference>
<dbReference type="PANTHER" id="PTHR21363:SF0">
    <property type="entry name" value="PREPHENATE DEHYDROGENASE [NADP(+)]"/>
    <property type="match status" value="1"/>
</dbReference>
<dbReference type="Gene3D" id="3.40.50.720">
    <property type="entry name" value="NAD(P)-binding Rossmann-like Domain"/>
    <property type="match status" value="1"/>
</dbReference>
<feature type="domain" description="Prephenate/arogenate dehydrogenase" evidence="2">
    <location>
        <begin position="8"/>
        <end position="193"/>
    </location>
</feature>
<protein>
    <submittedName>
        <fullName evidence="3">Prephenate dehydrogenase (NADP(+))</fullName>
        <ecNumber evidence="3">1.3.1.13</ecNumber>
    </submittedName>
</protein>
<dbReference type="PROSITE" id="PS51176">
    <property type="entry name" value="PDH_ADH"/>
    <property type="match status" value="1"/>
</dbReference>
<dbReference type="GO" id="GO:0008977">
    <property type="term" value="F:prephenate dehydrogenase (NAD+) activity"/>
    <property type="evidence" value="ECO:0007669"/>
    <property type="project" value="InterPro"/>
</dbReference>